<feature type="chain" id="PRO_5045092552" evidence="1">
    <location>
        <begin position="23"/>
        <end position="231"/>
    </location>
</feature>
<feature type="signal peptide" evidence="1">
    <location>
        <begin position="1"/>
        <end position="22"/>
    </location>
</feature>
<dbReference type="PANTHER" id="PTHR34387">
    <property type="entry name" value="SLR1258 PROTEIN"/>
    <property type="match status" value="1"/>
</dbReference>
<dbReference type="Proteomes" id="UP001142810">
    <property type="component" value="Unassembled WGS sequence"/>
</dbReference>
<dbReference type="PANTHER" id="PTHR34387:SF2">
    <property type="entry name" value="SLR1258 PROTEIN"/>
    <property type="match status" value="1"/>
</dbReference>
<dbReference type="Gene3D" id="3.30.110.170">
    <property type="entry name" value="Protein of unknown function (DUF541), domain 1"/>
    <property type="match status" value="1"/>
</dbReference>
<evidence type="ECO:0000313" key="3">
    <source>
        <dbReference type="Proteomes" id="UP001142810"/>
    </source>
</evidence>
<keyword evidence="3" id="KW-1185">Reference proteome</keyword>
<keyword evidence="1" id="KW-0732">Signal</keyword>
<comment type="caution">
    <text evidence="2">The sequence shown here is derived from an EMBL/GenBank/DDBJ whole genome shotgun (WGS) entry which is preliminary data.</text>
</comment>
<sequence length="231" mass="25332">MFKASSLSCAFFLFFFTGHLHAHDNKNVPSTIQVQGHGVIDAVPDAFSITFIIEAKGQVVAKLNKQVEADLSQVVDFLLKEGVAARQIQSMQVRLTPGYESTPQGHRENGFVLSREVTLTHSELKDYDNLIDGILSRGVTRIQQFDFVITDQAAYYKQALTAAVHDAKQRAMLLSKELGVKLGGVAQISESGSYMPVSRSSYKMMQAEAAPSLPGQQSVSANINVTFLIHK</sequence>
<dbReference type="InterPro" id="IPR052022">
    <property type="entry name" value="26kDa_periplasmic_antigen"/>
</dbReference>
<dbReference type="InterPro" id="IPR007497">
    <property type="entry name" value="SIMPL/DUF541"/>
</dbReference>
<evidence type="ECO:0000256" key="1">
    <source>
        <dbReference type="SAM" id="SignalP"/>
    </source>
</evidence>
<evidence type="ECO:0000313" key="2">
    <source>
        <dbReference type="EMBL" id="MCW8108461.1"/>
    </source>
</evidence>
<name>A0ABT3P6R0_9ALTE</name>
<protein>
    <submittedName>
        <fullName evidence="2">SIMPL domain-containing protein</fullName>
    </submittedName>
</protein>
<dbReference type="RefSeq" id="WP_265617182.1">
    <property type="nucleotide sequence ID" value="NZ_JAPFRD010000010.1"/>
</dbReference>
<gene>
    <name evidence="2" type="ORF">OPS25_08135</name>
</gene>
<dbReference type="Gene3D" id="3.30.70.2970">
    <property type="entry name" value="Protein of unknown function (DUF541), domain 2"/>
    <property type="match status" value="1"/>
</dbReference>
<dbReference type="Pfam" id="PF04402">
    <property type="entry name" value="SIMPL"/>
    <property type="match status" value="1"/>
</dbReference>
<dbReference type="EMBL" id="JAPFRD010000010">
    <property type="protein sequence ID" value="MCW8108461.1"/>
    <property type="molecule type" value="Genomic_DNA"/>
</dbReference>
<reference evidence="2" key="1">
    <citation type="submission" date="2022-11" db="EMBL/GenBank/DDBJ databases">
        <title>Alteromonas sp. nov., isolated from sea water of the Qingdao.</title>
        <authorList>
            <person name="Wang Q."/>
        </authorList>
    </citation>
    <scope>NUCLEOTIDE SEQUENCE</scope>
    <source>
        <strain evidence="2">ASW11-7</strain>
    </source>
</reference>
<accession>A0ABT3P6R0</accession>
<proteinExistence type="predicted"/>
<organism evidence="2 3">
    <name type="scientific">Alteromonas aquimaris</name>
    <dbReference type="NCBI Taxonomy" id="2998417"/>
    <lineage>
        <taxon>Bacteria</taxon>
        <taxon>Pseudomonadati</taxon>
        <taxon>Pseudomonadota</taxon>
        <taxon>Gammaproteobacteria</taxon>
        <taxon>Alteromonadales</taxon>
        <taxon>Alteromonadaceae</taxon>
        <taxon>Alteromonas/Salinimonas group</taxon>
        <taxon>Alteromonas</taxon>
    </lineage>
</organism>